<feature type="region of interest" description="Disordered" evidence="1">
    <location>
        <begin position="71"/>
        <end position="97"/>
    </location>
</feature>
<evidence type="ECO:0000313" key="3">
    <source>
        <dbReference type="Proteomes" id="UP000822688"/>
    </source>
</evidence>
<reference evidence="2" key="1">
    <citation type="submission" date="2020-06" db="EMBL/GenBank/DDBJ databases">
        <title>WGS assembly of Ceratodon purpureus strain R40.</title>
        <authorList>
            <person name="Carey S.B."/>
            <person name="Jenkins J."/>
            <person name="Shu S."/>
            <person name="Lovell J.T."/>
            <person name="Sreedasyam A."/>
            <person name="Maumus F."/>
            <person name="Tiley G.P."/>
            <person name="Fernandez-Pozo N."/>
            <person name="Barry K."/>
            <person name="Chen C."/>
            <person name="Wang M."/>
            <person name="Lipzen A."/>
            <person name="Daum C."/>
            <person name="Saski C.A."/>
            <person name="Payton A.C."/>
            <person name="Mcbreen J.C."/>
            <person name="Conrad R.E."/>
            <person name="Kollar L.M."/>
            <person name="Olsson S."/>
            <person name="Huttunen S."/>
            <person name="Landis J.B."/>
            <person name="Wickett N.J."/>
            <person name="Johnson M.G."/>
            <person name="Rensing S.A."/>
            <person name="Grimwood J."/>
            <person name="Schmutz J."/>
            <person name="Mcdaniel S.F."/>
        </authorList>
    </citation>
    <scope>NUCLEOTIDE SEQUENCE</scope>
    <source>
        <strain evidence="2">R40</strain>
    </source>
</reference>
<proteinExistence type="predicted"/>
<dbReference type="Proteomes" id="UP000822688">
    <property type="component" value="Chromosome 1"/>
</dbReference>
<keyword evidence="3" id="KW-1185">Reference proteome</keyword>
<dbReference type="AlphaFoldDB" id="A0A8T0J384"/>
<dbReference type="EMBL" id="CM026421">
    <property type="protein sequence ID" value="KAG0589213.1"/>
    <property type="molecule type" value="Genomic_DNA"/>
</dbReference>
<protein>
    <submittedName>
        <fullName evidence="2">Uncharacterized protein</fullName>
    </submittedName>
</protein>
<evidence type="ECO:0000313" key="2">
    <source>
        <dbReference type="EMBL" id="KAG0589213.1"/>
    </source>
</evidence>
<dbReference type="Gene3D" id="3.40.50.300">
    <property type="entry name" value="P-loop containing nucleotide triphosphate hydrolases"/>
    <property type="match status" value="1"/>
</dbReference>
<name>A0A8T0J384_CERPU</name>
<comment type="caution">
    <text evidence="2">The sequence shown here is derived from an EMBL/GenBank/DDBJ whole genome shotgun (WGS) entry which is preliminary data.</text>
</comment>
<sequence length="97" mass="10739">MVDEGSNHLDRPSAMALAKCLSQFTGAMVAISQDIEFCEAMDPTHIVRVDPNGTVTVSLCINGVDRRYTQLRRPPLPHGGTTTRPRHRSFMRGWATS</sequence>
<dbReference type="InterPro" id="IPR027417">
    <property type="entry name" value="P-loop_NTPase"/>
</dbReference>
<gene>
    <name evidence="2" type="ORF">KC19_1G004800</name>
</gene>
<evidence type="ECO:0000256" key="1">
    <source>
        <dbReference type="SAM" id="MobiDB-lite"/>
    </source>
</evidence>
<organism evidence="2 3">
    <name type="scientific">Ceratodon purpureus</name>
    <name type="common">Fire moss</name>
    <name type="synonym">Dicranum purpureum</name>
    <dbReference type="NCBI Taxonomy" id="3225"/>
    <lineage>
        <taxon>Eukaryota</taxon>
        <taxon>Viridiplantae</taxon>
        <taxon>Streptophyta</taxon>
        <taxon>Embryophyta</taxon>
        <taxon>Bryophyta</taxon>
        <taxon>Bryophytina</taxon>
        <taxon>Bryopsida</taxon>
        <taxon>Dicranidae</taxon>
        <taxon>Pseudoditrichales</taxon>
        <taxon>Ditrichaceae</taxon>
        <taxon>Ceratodon</taxon>
    </lineage>
</organism>
<accession>A0A8T0J384</accession>